<reference evidence="2 3" key="1">
    <citation type="journal article" date="2014" name="BMC Genomics">
        <title>Comparison of environmental and isolate Sulfobacillus genomes reveals diverse carbon, sulfur, nitrogen, and hydrogen metabolisms.</title>
        <authorList>
            <person name="Justice N.B."/>
            <person name="Norman A."/>
            <person name="Brown C.T."/>
            <person name="Singh A."/>
            <person name="Thomas B.C."/>
            <person name="Banfield J.F."/>
        </authorList>
    </citation>
    <scope>NUCLEOTIDE SEQUENCE [LARGE SCALE GENOMIC DNA]</scope>
    <source>
        <strain evidence="2">AMDSBA5</strain>
    </source>
</reference>
<comment type="caution">
    <text evidence="2">The sequence shown here is derived from an EMBL/GenBank/DDBJ whole genome shotgun (WGS) entry which is preliminary data.</text>
</comment>
<keyword evidence="1" id="KW-0812">Transmembrane</keyword>
<evidence type="ECO:0000313" key="3">
    <source>
        <dbReference type="Proteomes" id="UP000242705"/>
    </source>
</evidence>
<proteinExistence type="predicted"/>
<evidence type="ECO:0000313" key="2">
    <source>
        <dbReference type="EMBL" id="PSR22181.1"/>
    </source>
</evidence>
<dbReference type="Proteomes" id="UP000242705">
    <property type="component" value="Unassembled WGS sequence"/>
</dbReference>
<keyword evidence="1" id="KW-0472">Membrane</keyword>
<dbReference type="EMBL" id="PXYX01000092">
    <property type="protein sequence ID" value="PSR22181.1"/>
    <property type="molecule type" value="Genomic_DNA"/>
</dbReference>
<evidence type="ECO:0000256" key="1">
    <source>
        <dbReference type="SAM" id="Phobius"/>
    </source>
</evidence>
<keyword evidence="1" id="KW-1133">Transmembrane helix</keyword>
<name>A0A2T2WIW1_SULTH</name>
<organism evidence="2 3">
    <name type="scientific">Sulfobacillus thermosulfidooxidans</name>
    <dbReference type="NCBI Taxonomy" id="28034"/>
    <lineage>
        <taxon>Bacteria</taxon>
        <taxon>Bacillati</taxon>
        <taxon>Bacillota</taxon>
        <taxon>Clostridia</taxon>
        <taxon>Eubacteriales</taxon>
        <taxon>Clostridiales Family XVII. Incertae Sedis</taxon>
        <taxon>Sulfobacillus</taxon>
    </lineage>
</organism>
<accession>A0A2T2WIW1</accession>
<sequence length="90" mass="9257">MAVPDGIMALALATAVGLCGLCLLSRVSVSIGAPIHHPPGHGIGGWVMTHGSFCLLLLVSAGWALLGNWLSWITNRTVSAPVVSSPETLE</sequence>
<protein>
    <submittedName>
        <fullName evidence="2">Uncharacterized protein</fullName>
    </submittedName>
</protein>
<feature type="transmembrane region" description="Helical" evidence="1">
    <location>
        <begin position="42"/>
        <end position="66"/>
    </location>
</feature>
<gene>
    <name evidence="2" type="ORF">C7B47_16825</name>
</gene>
<dbReference type="AlphaFoldDB" id="A0A2T2WIW1"/>